<dbReference type="InterPro" id="IPR036390">
    <property type="entry name" value="WH_DNA-bd_sf"/>
</dbReference>
<dbReference type="AlphaFoldDB" id="A0A7U4SUG6"/>
<dbReference type="InterPro" id="IPR002577">
    <property type="entry name" value="HTH_HxlR"/>
</dbReference>
<dbReference type="EMBL" id="CP065687">
    <property type="protein sequence ID" value="QPS46256.1"/>
    <property type="molecule type" value="Genomic_DNA"/>
</dbReference>
<protein>
    <submittedName>
        <fullName evidence="1">Helix-turn-helix transcriptional regulator</fullName>
    </submittedName>
</protein>
<accession>A0A7T2WZI6</accession>
<reference evidence="1 2" key="1">
    <citation type="submission" date="2020-12" db="EMBL/GenBank/DDBJ databases">
        <title>FDA dAtabase for Regulatory Grade micrObial Sequences (FDA-ARGOS): Supporting development and validation of Infectious Disease Dx tests.</title>
        <authorList>
            <person name="Nelson B."/>
            <person name="Plummer A."/>
            <person name="Tallon L."/>
            <person name="Sadzewicz L."/>
            <person name="Zhao X."/>
            <person name="Boylan J."/>
            <person name="Ott S."/>
            <person name="Bowen H."/>
            <person name="Vavikolanu K."/>
            <person name="Mehta A."/>
            <person name="Aluvathingal J."/>
            <person name="Nadendla S."/>
            <person name="Myers T."/>
            <person name="Yan Y."/>
            <person name="Sichtig H."/>
        </authorList>
    </citation>
    <scope>NUCLEOTIDE SEQUENCE [LARGE SCALE GENOMIC DNA]</scope>
    <source>
        <strain evidence="1 2">FDAARGOS_899</strain>
    </source>
</reference>
<name>A0A7U4SUG6_9BURK</name>
<dbReference type="RefSeq" id="WP_009914101.1">
    <property type="nucleotide sequence ID" value="NZ_CM003627.1"/>
</dbReference>
<dbReference type="Pfam" id="PF01638">
    <property type="entry name" value="HxlR"/>
    <property type="match status" value="1"/>
</dbReference>
<dbReference type="InterPro" id="IPR036388">
    <property type="entry name" value="WH-like_DNA-bd_sf"/>
</dbReference>
<sequence length="152" mass="16831">MIKRNCVEIQAICPVARAVDVIGDRWSLLIVRAVLEGVRRFGALQRHLGIASNILNDRLRTLMAKGVLEAKQASDGSAHLEYAPTKLGEGLFPVIVTLHQWAETYLYAEGERYAMLIERGSERPIRRLELLRHDGGPLSATNTVVYLPAAGD</sequence>
<dbReference type="KEGG" id="bhg:I6G56_29615"/>
<proteinExistence type="predicted"/>
<dbReference type="PANTHER" id="PTHR33204">
    <property type="entry name" value="TRANSCRIPTIONAL REGULATOR, MARR FAMILY"/>
    <property type="match status" value="1"/>
</dbReference>
<dbReference type="PROSITE" id="PS51118">
    <property type="entry name" value="HTH_HXLR"/>
    <property type="match status" value="1"/>
</dbReference>
<gene>
    <name evidence="1" type="ORF">I6G56_29615</name>
</gene>
<evidence type="ECO:0000313" key="1">
    <source>
        <dbReference type="EMBL" id="QPS46256.1"/>
    </source>
</evidence>
<accession>A0A7U4SUG6</accession>
<dbReference type="SUPFAM" id="SSF46785">
    <property type="entry name" value="Winged helix' DNA-binding domain"/>
    <property type="match status" value="1"/>
</dbReference>
<dbReference type="PANTHER" id="PTHR33204:SF18">
    <property type="entry name" value="TRANSCRIPTIONAL REGULATORY PROTEIN"/>
    <property type="match status" value="1"/>
</dbReference>
<organism evidence="1 2">
    <name type="scientific">Burkholderia humptydooensis</name>
    <dbReference type="NCBI Taxonomy" id="430531"/>
    <lineage>
        <taxon>Bacteria</taxon>
        <taxon>Pseudomonadati</taxon>
        <taxon>Pseudomonadota</taxon>
        <taxon>Betaproteobacteria</taxon>
        <taxon>Burkholderiales</taxon>
        <taxon>Burkholderiaceae</taxon>
        <taxon>Burkholderia</taxon>
        <taxon>pseudomallei group</taxon>
    </lineage>
</organism>
<dbReference type="Proteomes" id="UP000594943">
    <property type="component" value="Chromosome 2"/>
</dbReference>
<dbReference type="Gene3D" id="1.10.10.10">
    <property type="entry name" value="Winged helix-like DNA-binding domain superfamily/Winged helix DNA-binding domain"/>
    <property type="match status" value="1"/>
</dbReference>
<evidence type="ECO:0000313" key="2">
    <source>
        <dbReference type="Proteomes" id="UP000594943"/>
    </source>
</evidence>